<evidence type="ECO:0000313" key="2">
    <source>
        <dbReference type="Proteomes" id="UP000789860"/>
    </source>
</evidence>
<comment type="caution">
    <text evidence="1">The sequence shown here is derived from an EMBL/GenBank/DDBJ whole genome shotgun (WGS) entry which is preliminary data.</text>
</comment>
<organism evidence="1 2">
    <name type="scientific">Scutellospora calospora</name>
    <dbReference type="NCBI Taxonomy" id="85575"/>
    <lineage>
        <taxon>Eukaryota</taxon>
        <taxon>Fungi</taxon>
        <taxon>Fungi incertae sedis</taxon>
        <taxon>Mucoromycota</taxon>
        <taxon>Glomeromycotina</taxon>
        <taxon>Glomeromycetes</taxon>
        <taxon>Diversisporales</taxon>
        <taxon>Gigasporaceae</taxon>
        <taxon>Scutellospora</taxon>
    </lineage>
</organism>
<reference evidence="1" key="1">
    <citation type="submission" date="2021-06" db="EMBL/GenBank/DDBJ databases">
        <authorList>
            <person name="Kallberg Y."/>
            <person name="Tangrot J."/>
            <person name="Rosling A."/>
        </authorList>
    </citation>
    <scope>NUCLEOTIDE SEQUENCE</scope>
    <source>
        <strain evidence="1">AU212A</strain>
    </source>
</reference>
<dbReference type="EMBL" id="CAJVPM010009284">
    <property type="protein sequence ID" value="CAG8562784.1"/>
    <property type="molecule type" value="Genomic_DNA"/>
</dbReference>
<name>A0ACA9M2D2_9GLOM</name>
<gene>
    <name evidence="1" type="ORF">SCALOS_LOCUS5569</name>
</gene>
<accession>A0ACA9M2D2</accession>
<dbReference type="Proteomes" id="UP000789860">
    <property type="component" value="Unassembled WGS sequence"/>
</dbReference>
<feature type="non-terminal residue" evidence="1">
    <location>
        <position position="1"/>
    </location>
</feature>
<proteinExistence type="predicted"/>
<sequence length="269" mass="30469">DIVRSNLTYITLSFENVNSLPPPAFSLCTDDVQYNFNCTIYGNTSINCPNLIKFVNVSNDNLYNGWFTRCYVFQTTSPIFLATPEIPPKNWTAFQSAMFIQYSFFNASTISKMQLMVWNPFDLPDSEASATELSSLKTPQILSPYSLTQSDANRERVASNAFGTNNSAIGLIHFKPGSFEVPTTREQPFLQPVSVFTMFIVLAAVLYSTYYALLGGRGKYRNYGLAHIITRYFPQKYIERKNGRDLKPTADDILKIYLDGLDKIDFDDS</sequence>
<keyword evidence="2" id="KW-1185">Reference proteome</keyword>
<protein>
    <submittedName>
        <fullName evidence="1">7416_t:CDS:1</fullName>
    </submittedName>
</protein>
<evidence type="ECO:0000313" key="1">
    <source>
        <dbReference type="EMBL" id="CAG8562784.1"/>
    </source>
</evidence>